<protein>
    <submittedName>
        <fullName evidence="1">Uncharacterized protein</fullName>
    </submittedName>
</protein>
<dbReference type="Proteomes" id="UP001055879">
    <property type="component" value="Linkage Group LG05"/>
</dbReference>
<evidence type="ECO:0000313" key="1">
    <source>
        <dbReference type="EMBL" id="KAI3728419.1"/>
    </source>
</evidence>
<keyword evidence="2" id="KW-1185">Reference proteome</keyword>
<evidence type="ECO:0000313" key="2">
    <source>
        <dbReference type="Proteomes" id="UP001055879"/>
    </source>
</evidence>
<proteinExistence type="predicted"/>
<reference evidence="1 2" key="2">
    <citation type="journal article" date="2022" name="Mol. Ecol. Resour.">
        <title>The genomes of chicory, endive, great burdock and yacon provide insights into Asteraceae paleo-polyploidization history and plant inulin production.</title>
        <authorList>
            <person name="Fan W."/>
            <person name="Wang S."/>
            <person name="Wang H."/>
            <person name="Wang A."/>
            <person name="Jiang F."/>
            <person name="Liu H."/>
            <person name="Zhao H."/>
            <person name="Xu D."/>
            <person name="Zhang Y."/>
        </authorList>
    </citation>
    <scope>NUCLEOTIDE SEQUENCE [LARGE SCALE GENOMIC DNA]</scope>
    <source>
        <strain evidence="2">cv. Niubang</strain>
    </source>
</reference>
<accession>A0ACB9C2B3</accession>
<comment type="caution">
    <text evidence="1">The sequence shown here is derived from an EMBL/GenBank/DDBJ whole genome shotgun (WGS) entry which is preliminary data.</text>
</comment>
<sequence>MTDELMVVAEEEEFLLSENQKLERNDDEGLEMTTVTTMMDVDFSQNPKTCGKDELIMKVYDPNEQEIEVMKEAHELGEEEKDKEETIEKDDAEVGETVEQEKVEEVEKSVEQEVETEQSPDVVKIASSYLNQTSFGLSEDEDANNEDKNEKKEEDKEWW</sequence>
<dbReference type="EMBL" id="CM042051">
    <property type="protein sequence ID" value="KAI3728419.1"/>
    <property type="molecule type" value="Genomic_DNA"/>
</dbReference>
<gene>
    <name evidence="1" type="ORF">L6452_17056</name>
</gene>
<name>A0ACB9C2B3_ARCLA</name>
<organism evidence="1 2">
    <name type="scientific">Arctium lappa</name>
    <name type="common">Greater burdock</name>
    <name type="synonym">Lappa major</name>
    <dbReference type="NCBI Taxonomy" id="4217"/>
    <lineage>
        <taxon>Eukaryota</taxon>
        <taxon>Viridiplantae</taxon>
        <taxon>Streptophyta</taxon>
        <taxon>Embryophyta</taxon>
        <taxon>Tracheophyta</taxon>
        <taxon>Spermatophyta</taxon>
        <taxon>Magnoliopsida</taxon>
        <taxon>eudicotyledons</taxon>
        <taxon>Gunneridae</taxon>
        <taxon>Pentapetalae</taxon>
        <taxon>asterids</taxon>
        <taxon>campanulids</taxon>
        <taxon>Asterales</taxon>
        <taxon>Asteraceae</taxon>
        <taxon>Carduoideae</taxon>
        <taxon>Cardueae</taxon>
        <taxon>Arctiinae</taxon>
        <taxon>Arctium</taxon>
    </lineage>
</organism>
<reference evidence="2" key="1">
    <citation type="journal article" date="2022" name="Mol. Ecol. Resour.">
        <title>The genomes of chicory, endive, great burdock and yacon provide insights into Asteraceae palaeo-polyploidization history and plant inulin production.</title>
        <authorList>
            <person name="Fan W."/>
            <person name="Wang S."/>
            <person name="Wang H."/>
            <person name="Wang A."/>
            <person name="Jiang F."/>
            <person name="Liu H."/>
            <person name="Zhao H."/>
            <person name="Xu D."/>
            <person name="Zhang Y."/>
        </authorList>
    </citation>
    <scope>NUCLEOTIDE SEQUENCE [LARGE SCALE GENOMIC DNA]</scope>
    <source>
        <strain evidence="2">cv. Niubang</strain>
    </source>
</reference>